<dbReference type="Proteomes" id="UP000075573">
    <property type="component" value="Unassembled WGS sequence"/>
</dbReference>
<gene>
    <name evidence="3" type="ORF">AD929_05295</name>
    <name evidence="4" type="ORF">HKD31_04465</name>
</gene>
<evidence type="ECO:0000313" key="6">
    <source>
        <dbReference type="Proteomes" id="UP000644588"/>
    </source>
</evidence>
<dbReference type="EMBL" id="LHZB01000107">
    <property type="protein sequence ID" value="KXV01708.1"/>
    <property type="molecule type" value="Genomic_DNA"/>
</dbReference>
<dbReference type="Gene3D" id="3.40.190.10">
    <property type="entry name" value="Periplasmic binding protein-like II"/>
    <property type="match status" value="2"/>
</dbReference>
<sequence length="266" mass="29023">MRANWNSLLLGFCAVSGALWGGGAGARDSAAIRASGHINIGVEPGLPPLGEYDDHNELVGYDVDIGREIARGMGVEPRFVTLSSSGRIPYLMAGKVDIVLGGLTLTPGRAEVIAFSRPLYSEQFAVITPEDRGITSFTDLESGAHRLIEVRGSTAVAYLQQRVPKAPMLLLESYADAIRALAQGRGDAMVDVIEYVGHYLPSQPQVHWRIIRGFAPPVGDDCIGMTRQDVALRADVNRILDAMEHDRRLEQIHRRWFDPAVAERAP</sequence>
<dbReference type="RefSeq" id="WP_062494970.1">
    <property type="nucleotide sequence ID" value="NZ_JABCQF010000002.1"/>
</dbReference>
<dbReference type="InterPro" id="IPR001638">
    <property type="entry name" value="Solute-binding_3/MltF_N"/>
</dbReference>
<dbReference type="EMBL" id="JABCQF010000002">
    <property type="protein sequence ID" value="MBF0882004.1"/>
    <property type="molecule type" value="Genomic_DNA"/>
</dbReference>
<keyword evidence="6" id="KW-1185">Reference proteome</keyword>
<dbReference type="PATRIC" id="fig|442.7.peg.1760"/>
<reference evidence="4" key="3">
    <citation type="submission" date="2020-04" db="EMBL/GenBank/DDBJ databases">
        <authorList>
            <person name="Sombolestani A."/>
        </authorList>
    </citation>
    <scope>NUCLEOTIDE SEQUENCE</scope>
    <source>
        <strain evidence="4">R-71646</strain>
    </source>
</reference>
<comment type="caution">
    <text evidence="3">The sequence shown here is derived from an EMBL/GenBank/DDBJ whole genome shotgun (WGS) entry which is preliminary data.</text>
</comment>
<dbReference type="PANTHER" id="PTHR35936:SF19">
    <property type="entry name" value="AMINO-ACID-BINDING PROTEIN YXEM-RELATED"/>
    <property type="match status" value="1"/>
</dbReference>
<evidence type="ECO:0000313" key="5">
    <source>
        <dbReference type="Proteomes" id="UP000075573"/>
    </source>
</evidence>
<evidence type="ECO:0000259" key="2">
    <source>
        <dbReference type="SMART" id="SM00062"/>
    </source>
</evidence>
<proteinExistence type="predicted"/>
<accession>A0A149QWK3</accession>
<evidence type="ECO:0000313" key="4">
    <source>
        <dbReference type="EMBL" id="MBF0882004.1"/>
    </source>
</evidence>
<reference evidence="6" key="2">
    <citation type="submission" date="2020-04" db="EMBL/GenBank/DDBJ databases">
        <title>Description of novel Gluconacetobacter.</title>
        <authorList>
            <person name="Sombolestani A."/>
        </authorList>
    </citation>
    <scope>NUCLEOTIDE SEQUENCE [LARGE SCALE GENOMIC DNA]</scope>
    <source>
        <strain evidence="6">R-71646</strain>
    </source>
</reference>
<feature type="domain" description="Solute-binding protein family 3/N-terminal" evidence="2">
    <location>
        <begin position="37"/>
        <end position="260"/>
    </location>
</feature>
<keyword evidence="1" id="KW-0732">Signal</keyword>
<dbReference type="Proteomes" id="UP000644588">
    <property type="component" value="Unassembled WGS sequence"/>
</dbReference>
<evidence type="ECO:0000256" key="1">
    <source>
        <dbReference type="ARBA" id="ARBA00022729"/>
    </source>
</evidence>
<dbReference type="Pfam" id="PF00497">
    <property type="entry name" value="SBP_bac_3"/>
    <property type="match status" value="1"/>
</dbReference>
<reference evidence="4 6" key="4">
    <citation type="submission" date="2020-11" db="EMBL/GenBank/DDBJ databases">
        <title>Description of novel Gluconobacter species.</title>
        <authorList>
            <person name="Cleenwerck I."/>
            <person name="Cnockaert M."/>
            <person name="Borremans W."/>
            <person name="Wieme A.D."/>
            <person name="De Vuyst L."/>
            <person name="Vandamme P."/>
        </authorList>
    </citation>
    <scope>NUCLEOTIDE SEQUENCE [LARGE SCALE GENOMIC DNA]</scope>
    <source>
        <strain evidence="4 6">R-71646</strain>
    </source>
</reference>
<evidence type="ECO:0000313" key="3">
    <source>
        <dbReference type="EMBL" id="KXV01708.1"/>
    </source>
</evidence>
<dbReference type="SUPFAM" id="SSF53850">
    <property type="entry name" value="Periplasmic binding protein-like II"/>
    <property type="match status" value="1"/>
</dbReference>
<dbReference type="AlphaFoldDB" id="A0A149QWK3"/>
<protein>
    <submittedName>
        <fullName evidence="3">Arginine ABC transporter substrate-binding protein</fullName>
    </submittedName>
    <submittedName>
        <fullName evidence="4">Transporter substrate-binding domain-containing protein</fullName>
    </submittedName>
</protein>
<dbReference type="SMART" id="SM00062">
    <property type="entry name" value="PBPb"/>
    <property type="match status" value="1"/>
</dbReference>
<dbReference type="PANTHER" id="PTHR35936">
    <property type="entry name" value="MEMBRANE-BOUND LYTIC MUREIN TRANSGLYCOSYLASE F"/>
    <property type="match status" value="1"/>
</dbReference>
<reference evidence="3 5" key="1">
    <citation type="submission" date="2015-06" db="EMBL/GenBank/DDBJ databases">
        <title>Improved classification and identification of acetic acid bacteria using matrix-assisted laser desorption/ionization time-of-flight mass spectrometry; Gluconobacter nephelii and Gluconobacter uchimurae are later heterotypic synonyms of Gluconobacter japonicus and Gluconobacter oxydans, respectively.</title>
        <authorList>
            <person name="Li L."/>
            <person name="Cleenwerck I."/>
            <person name="De Vuyst L."/>
            <person name="Vandamme P."/>
        </authorList>
    </citation>
    <scope>NUCLEOTIDE SEQUENCE [LARGE SCALE GENOMIC DNA]</scope>
    <source>
        <strain evidence="3 5">LMG 1764</strain>
    </source>
</reference>
<name>A0A149QWK3_9PROT</name>
<organism evidence="3 5">
    <name type="scientific">Gluconobacter potus</name>
    <dbReference type="NCBI Taxonomy" id="2724927"/>
    <lineage>
        <taxon>Bacteria</taxon>
        <taxon>Pseudomonadati</taxon>
        <taxon>Pseudomonadota</taxon>
        <taxon>Alphaproteobacteria</taxon>
        <taxon>Acetobacterales</taxon>
        <taxon>Acetobacteraceae</taxon>
        <taxon>Gluconobacter</taxon>
    </lineage>
</organism>